<dbReference type="RefSeq" id="WP_044012195.1">
    <property type="nucleotide sequence ID" value="NZ_CCVW01000004.1"/>
</dbReference>
<evidence type="ECO:0000313" key="4">
    <source>
        <dbReference type="Proteomes" id="UP000044071"/>
    </source>
</evidence>
<keyword evidence="1" id="KW-0472">Membrane</keyword>
<dbReference type="eggNOG" id="COG3555">
    <property type="taxonomic scope" value="Bacteria"/>
</dbReference>
<gene>
    <name evidence="3" type="ORF">BN59_03353</name>
</gene>
<dbReference type="STRING" id="1034943.BN59_03353"/>
<evidence type="ECO:0000259" key="2">
    <source>
        <dbReference type="Pfam" id="PF05118"/>
    </source>
</evidence>
<keyword evidence="1" id="KW-1133">Transmembrane helix</keyword>
<keyword evidence="4" id="KW-1185">Reference proteome</keyword>
<sequence length="259" mass="30874">MSSRLSFLLIVGASLYFFPKVIIWLLICGLIDVSANRPLNSYLIKQYFFSNYITWLLSPINLFIDLLTFSRKSVYELNDLSMECQNEIKYVLNNINKDFLVKSLDEKIDGKNMMLFKWYGKNINNSIQIDAFHKPFKFIKTIGISAFNKQTSTSRHFGPLRMTLRVLYNINPVQNDEIYIEVNNKKHFWYENPLFIFDDTYIHQSFNNSDQIRYNIYIDVIRESSYFYNVINSMIFLIQLIVRKTKKMHVAYGLWDFIK</sequence>
<dbReference type="Gene3D" id="2.60.120.330">
    <property type="entry name" value="B-lactam Antibiotic, Isopenicillin N Synthase, Chain"/>
    <property type="match status" value="1"/>
</dbReference>
<dbReference type="InterPro" id="IPR007803">
    <property type="entry name" value="Asp/Arg/Pro-Hydrxlase"/>
</dbReference>
<dbReference type="AlphaFoldDB" id="A0A078L1C7"/>
<dbReference type="InterPro" id="IPR027443">
    <property type="entry name" value="IPNS-like_sf"/>
</dbReference>
<reference evidence="3 4" key="1">
    <citation type="submission" date="2014-06" db="EMBL/GenBank/DDBJ databases">
        <authorList>
            <person name="Urmite Genomes Urmite Genomes"/>
        </authorList>
    </citation>
    <scope>NUCLEOTIDE SEQUENCE [LARGE SCALE GENOMIC DNA]</scope>
</reference>
<feature type="transmembrane region" description="Helical" evidence="1">
    <location>
        <begin position="47"/>
        <end position="67"/>
    </location>
</feature>
<evidence type="ECO:0000313" key="3">
    <source>
        <dbReference type="EMBL" id="CDZ79037.1"/>
    </source>
</evidence>
<feature type="domain" description="Aspartyl/asparaginy/proline hydroxylase" evidence="2">
    <location>
        <begin position="139"/>
        <end position="222"/>
    </location>
</feature>
<accession>A0A078L1C7</accession>
<evidence type="ECO:0000256" key="1">
    <source>
        <dbReference type="SAM" id="Phobius"/>
    </source>
</evidence>
<dbReference type="Proteomes" id="UP000044071">
    <property type="component" value="Unassembled WGS sequence"/>
</dbReference>
<protein>
    <submittedName>
        <fullName evidence="3">Aspartyl/Asparaginyl beta-hydroxylase</fullName>
    </submittedName>
</protein>
<organism evidence="3 4">
    <name type="scientific">Legionella massiliensis</name>
    <dbReference type="NCBI Taxonomy" id="1034943"/>
    <lineage>
        <taxon>Bacteria</taxon>
        <taxon>Pseudomonadati</taxon>
        <taxon>Pseudomonadota</taxon>
        <taxon>Gammaproteobacteria</taxon>
        <taxon>Legionellales</taxon>
        <taxon>Legionellaceae</taxon>
        <taxon>Legionella</taxon>
    </lineage>
</organism>
<dbReference type="OrthoDB" id="21665at2"/>
<proteinExistence type="predicted"/>
<dbReference type="EMBL" id="CCSB01000004">
    <property type="protein sequence ID" value="CDZ79037.1"/>
    <property type="molecule type" value="Genomic_DNA"/>
</dbReference>
<keyword evidence="1" id="KW-0812">Transmembrane</keyword>
<dbReference type="SUPFAM" id="SSF51197">
    <property type="entry name" value="Clavaminate synthase-like"/>
    <property type="match status" value="1"/>
</dbReference>
<dbReference type="Pfam" id="PF05118">
    <property type="entry name" value="Asp_Arg_Hydrox"/>
    <property type="match status" value="1"/>
</dbReference>
<name>A0A078L1C7_9GAMM</name>
<feature type="transmembrane region" description="Helical" evidence="1">
    <location>
        <begin position="7"/>
        <end position="27"/>
    </location>
</feature>